<protein>
    <submittedName>
        <fullName evidence="2">Uncharacterized protein</fullName>
    </submittedName>
</protein>
<feature type="signal peptide" evidence="1">
    <location>
        <begin position="1"/>
        <end position="20"/>
    </location>
</feature>
<evidence type="ECO:0000313" key="3">
    <source>
        <dbReference type="Proteomes" id="UP000283433"/>
    </source>
</evidence>
<name>A0A419S9H6_9SPHI</name>
<dbReference type="Proteomes" id="UP000283433">
    <property type="component" value="Unassembled WGS sequence"/>
</dbReference>
<gene>
    <name evidence="2" type="ORF">BCY91_15050</name>
</gene>
<keyword evidence="1" id="KW-0732">Signal</keyword>
<dbReference type="OrthoDB" id="1420378at2"/>
<dbReference type="RefSeq" id="WP_120180829.1">
    <property type="nucleotide sequence ID" value="NZ_MBTA01000004.1"/>
</dbReference>
<accession>A0A419S9H6</accession>
<keyword evidence="3" id="KW-1185">Reference proteome</keyword>
<dbReference type="AlphaFoldDB" id="A0A419S9H6"/>
<proteinExistence type="predicted"/>
<organism evidence="2 3">
    <name type="scientific">Pelobium manganitolerans</name>
    <dbReference type="NCBI Taxonomy" id="1842495"/>
    <lineage>
        <taxon>Bacteria</taxon>
        <taxon>Pseudomonadati</taxon>
        <taxon>Bacteroidota</taxon>
        <taxon>Sphingobacteriia</taxon>
        <taxon>Sphingobacteriales</taxon>
        <taxon>Sphingobacteriaceae</taxon>
        <taxon>Pelobium</taxon>
    </lineage>
</organism>
<evidence type="ECO:0000313" key="2">
    <source>
        <dbReference type="EMBL" id="RKD18651.1"/>
    </source>
</evidence>
<comment type="caution">
    <text evidence="2">The sequence shown here is derived from an EMBL/GenBank/DDBJ whole genome shotgun (WGS) entry which is preliminary data.</text>
</comment>
<feature type="chain" id="PRO_5019464372" evidence="1">
    <location>
        <begin position="21"/>
        <end position="347"/>
    </location>
</feature>
<dbReference type="EMBL" id="MBTA01000004">
    <property type="protein sequence ID" value="RKD18651.1"/>
    <property type="molecule type" value="Genomic_DNA"/>
</dbReference>
<evidence type="ECO:0000256" key="1">
    <source>
        <dbReference type="SAM" id="SignalP"/>
    </source>
</evidence>
<reference evidence="2 3" key="1">
    <citation type="submission" date="2016-07" db="EMBL/GenBank/DDBJ databases">
        <title>Genome of Pelobium manganitolerans.</title>
        <authorList>
            <person name="Wu S."/>
            <person name="Wang G."/>
        </authorList>
    </citation>
    <scope>NUCLEOTIDE SEQUENCE [LARGE SCALE GENOMIC DNA]</scope>
    <source>
        <strain evidence="2 3">YS-25</strain>
    </source>
</reference>
<sequence length="347" mass="40789">MKKIFIHFFSLIIYCHAAYAQTLPDITYQDYGYTKPIKKVTQLYYSIDYANDGSVKNLEEVEKVTQTFNADGNIESYENQSFLDESWAKSQSAYKQGRLHKQLWIYSYPYLNRTYTYLYDKQSRITEEKIRFKDGSKSHIKFRYKDSLLTEIEADIDGTQSVTERYYSAKGKLYKEIHRQKVPNEADIVTNYFYLEDKEILSFVEPQSYFYATAYLKGAMGHHFGEIKFKLIEDSTAQNKLLKGILRFDKEAPSDNLPFDLQSYSDQTLQAYKKNPKELKPYRMVLYLRDENNNIYTEAEVDLQARKIAGIGFFKTEFADGTTTGTTDFRHKKLHIFEAMLEQTKLP</sequence>